<dbReference type="GO" id="GO:0005886">
    <property type="term" value="C:plasma membrane"/>
    <property type="evidence" value="ECO:0007669"/>
    <property type="project" value="UniProtKB-SubCell"/>
</dbReference>
<name>A0A418M865_9BACT</name>
<reference evidence="7 8" key="1">
    <citation type="submission" date="2018-08" db="EMBL/GenBank/DDBJ databases">
        <title>Fibrisoma montanum sp. nov., isolated from Danxia mountain soil.</title>
        <authorList>
            <person name="Huang Y."/>
        </authorList>
    </citation>
    <scope>NUCLEOTIDE SEQUENCE [LARGE SCALE GENOMIC DNA]</scope>
    <source>
        <strain evidence="7 8">HYT19</strain>
    </source>
</reference>
<keyword evidence="4 6" id="KW-1133">Transmembrane helix</keyword>
<dbReference type="AlphaFoldDB" id="A0A418M865"/>
<feature type="transmembrane region" description="Helical" evidence="6">
    <location>
        <begin position="245"/>
        <end position="261"/>
    </location>
</feature>
<keyword evidence="8" id="KW-1185">Reference proteome</keyword>
<comment type="caution">
    <text evidence="7">The sequence shown here is derived from an EMBL/GenBank/DDBJ whole genome shotgun (WGS) entry which is preliminary data.</text>
</comment>
<evidence type="ECO:0000313" key="8">
    <source>
        <dbReference type="Proteomes" id="UP000283523"/>
    </source>
</evidence>
<evidence type="ECO:0000256" key="4">
    <source>
        <dbReference type="ARBA" id="ARBA00022989"/>
    </source>
</evidence>
<keyword evidence="5 6" id="KW-0472">Membrane</keyword>
<feature type="transmembrane region" description="Helical" evidence="6">
    <location>
        <begin position="273"/>
        <end position="295"/>
    </location>
</feature>
<comment type="subcellular location">
    <subcellularLocation>
        <location evidence="1">Cell membrane</location>
        <topology evidence="1">Multi-pass membrane protein</topology>
    </subcellularLocation>
</comment>
<evidence type="ECO:0000256" key="1">
    <source>
        <dbReference type="ARBA" id="ARBA00004651"/>
    </source>
</evidence>
<evidence type="ECO:0000256" key="3">
    <source>
        <dbReference type="ARBA" id="ARBA00022692"/>
    </source>
</evidence>
<evidence type="ECO:0000256" key="2">
    <source>
        <dbReference type="ARBA" id="ARBA00022475"/>
    </source>
</evidence>
<gene>
    <name evidence="7" type="ORF">DYU11_14775</name>
</gene>
<accession>A0A418M865</accession>
<protein>
    <submittedName>
        <fullName evidence="7">UPF0104 family protein</fullName>
    </submittedName>
</protein>
<keyword evidence="2" id="KW-1003">Cell membrane</keyword>
<evidence type="ECO:0000313" key="7">
    <source>
        <dbReference type="EMBL" id="RIV22284.1"/>
    </source>
</evidence>
<dbReference type="InterPro" id="IPR022791">
    <property type="entry name" value="L-PG_synthase/AglD"/>
</dbReference>
<organism evidence="7 8">
    <name type="scientific">Fibrisoma montanum</name>
    <dbReference type="NCBI Taxonomy" id="2305895"/>
    <lineage>
        <taxon>Bacteria</taxon>
        <taxon>Pseudomonadati</taxon>
        <taxon>Bacteroidota</taxon>
        <taxon>Cytophagia</taxon>
        <taxon>Cytophagales</taxon>
        <taxon>Spirosomataceae</taxon>
        <taxon>Fibrisoma</taxon>
    </lineage>
</organism>
<keyword evidence="3 6" id="KW-0812">Transmembrane</keyword>
<dbReference type="RefSeq" id="WP_119668469.1">
    <property type="nucleotide sequence ID" value="NZ_QXED01000004.1"/>
</dbReference>
<feature type="transmembrane region" description="Helical" evidence="6">
    <location>
        <begin position="211"/>
        <end position="233"/>
    </location>
</feature>
<evidence type="ECO:0000256" key="5">
    <source>
        <dbReference type="ARBA" id="ARBA00023136"/>
    </source>
</evidence>
<feature type="transmembrane region" description="Helical" evidence="6">
    <location>
        <begin position="37"/>
        <end position="54"/>
    </location>
</feature>
<feature type="transmembrane region" description="Helical" evidence="6">
    <location>
        <begin position="121"/>
        <end position="137"/>
    </location>
</feature>
<dbReference type="PANTHER" id="PTHR39087:SF2">
    <property type="entry name" value="UPF0104 MEMBRANE PROTEIN MJ1595"/>
    <property type="match status" value="1"/>
</dbReference>
<dbReference type="PANTHER" id="PTHR39087">
    <property type="entry name" value="UPF0104 MEMBRANE PROTEIN MJ1595"/>
    <property type="match status" value="1"/>
</dbReference>
<feature type="transmembrane region" description="Helical" evidence="6">
    <location>
        <begin position="301"/>
        <end position="319"/>
    </location>
</feature>
<feature type="transmembrane region" description="Helical" evidence="6">
    <location>
        <begin position="157"/>
        <end position="177"/>
    </location>
</feature>
<dbReference type="EMBL" id="QXED01000004">
    <property type="protein sequence ID" value="RIV22284.1"/>
    <property type="molecule type" value="Genomic_DNA"/>
</dbReference>
<proteinExistence type="predicted"/>
<dbReference type="Pfam" id="PF03706">
    <property type="entry name" value="LPG_synthase_TM"/>
    <property type="match status" value="1"/>
</dbReference>
<sequence length="330" mass="36383">MHLLKRSIFLLLAIGLLIFALKDVSFGSLVQQFRQANYTLIALVGLVMIISYLLRGKRWQLQLQALGYQPTVLRTTVAMQTGMIASMIILGSGELTRCITLQRTDGVPVAQGIGSAVAERIIDIFMLMLVLLLTSILEFERVQSYVQQLTFRVPSTYITISTLVALVVFAIVAKWIFTSQRFRSHPLVIKLLSVLDGFSRGFMTIRKVPQLALFILLTILIQVSVWLSTYLMLMSLESTVSLPPTAALTILATSSIGGLAVPTQSGIGTFHFLVSRVLVLYGFSSAEGAIVATFIHTIGFSINLILSSLSFLILPLLIVKPNTHEPERIK</sequence>
<evidence type="ECO:0000256" key="6">
    <source>
        <dbReference type="SAM" id="Phobius"/>
    </source>
</evidence>
<dbReference type="OrthoDB" id="9812094at2"/>
<dbReference type="Proteomes" id="UP000283523">
    <property type="component" value="Unassembled WGS sequence"/>
</dbReference>